<dbReference type="CDD" id="cd07112">
    <property type="entry name" value="ALDH_GABALDH-PuuC"/>
    <property type="match status" value="1"/>
</dbReference>
<evidence type="ECO:0000256" key="1">
    <source>
        <dbReference type="ARBA" id="ARBA00023002"/>
    </source>
</evidence>
<dbReference type="PROSITE" id="PS00687">
    <property type="entry name" value="ALDEHYDE_DEHYDR_GLU"/>
    <property type="match status" value="1"/>
</dbReference>
<protein>
    <submittedName>
        <fullName evidence="5">Aldehyde dehydrogenase</fullName>
    </submittedName>
</protein>
<dbReference type="InterPro" id="IPR016161">
    <property type="entry name" value="Ald_DH/histidinol_DH"/>
</dbReference>
<dbReference type="Pfam" id="PF00171">
    <property type="entry name" value="Aldedh"/>
    <property type="match status" value="1"/>
</dbReference>
<reference evidence="5 6" key="1">
    <citation type="submission" date="2022-05" db="EMBL/GenBank/DDBJ databases">
        <authorList>
            <person name="Jo J.-H."/>
            <person name="Im W.-T."/>
        </authorList>
    </citation>
    <scope>NUCLEOTIDE SEQUENCE [LARGE SCALE GENOMIC DNA]</scope>
    <source>
        <strain evidence="5 6">NSE70-1</strain>
    </source>
</reference>
<dbReference type="PANTHER" id="PTHR11699">
    <property type="entry name" value="ALDEHYDE DEHYDROGENASE-RELATED"/>
    <property type="match status" value="1"/>
</dbReference>
<dbReference type="Gene3D" id="3.40.605.10">
    <property type="entry name" value="Aldehyde Dehydrogenase, Chain A, domain 1"/>
    <property type="match status" value="1"/>
</dbReference>
<dbReference type="InterPro" id="IPR016163">
    <property type="entry name" value="Ald_DH_C"/>
</dbReference>
<evidence type="ECO:0000313" key="5">
    <source>
        <dbReference type="EMBL" id="MCL6698604.1"/>
    </source>
</evidence>
<gene>
    <name evidence="5" type="ORF">LZ496_07370</name>
</gene>
<dbReference type="InterPro" id="IPR015590">
    <property type="entry name" value="Aldehyde_DH_dom"/>
</dbReference>
<dbReference type="Gene3D" id="3.40.309.10">
    <property type="entry name" value="Aldehyde Dehydrogenase, Chain A, domain 2"/>
    <property type="match status" value="1"/>
</dbReference>
<keyword evidence="6" id="KW-1185">Reference proteome</keyword>
<dbReference type="Proteomes" id="UP001203410">
    <property type="component" value="Unassembled WGS sequence"/>
</dbReference>
<dbReference type="InterPro" id="IPR016160">
    <property type="entry name" value="Ald_DH_CS_CYS"/>
</dbReference>
<evidence type="ECO:0000313" key="6">
    <source>
        <dbReference type="Proteomes" id="UP001203410"/>
    </source>
</evidence>
<keyword evidence="1 3" id="KW-0560">Oxidoreductase</keyword>
<name>A0ABT0RUD4_9SPHN</name>
<dbReference type="RefSeq" id="WP_249904001.1">
    <property type="nucleotide sequence ID" value="NZ_JAMGBA010000002.1"/>
</dbReference>
<dbReference type="EMBL" id="JAMGBA010000002">
    <property type="protein sequence ID" value="MCL6698604.1"/>
    <property type="molecule type" value="Genomic_DNA"/>
</dbReference>
<evidence type="ECO:0000256" key="2">
    <source>
        <dbReference type="PROSITE-ProRule" id="PRU10007"/>
    </source>
</evidence>
<proteinExistence type="inferred from homology"/>
<comment type="caution">
    <text evidence="5">The sequence shown here is derived from an EMBL/GenBank/DDBJ whole genome shotgun (WGS) entry which is preliminary data.</text>
</comment>
<dbReference type="SUPFAM" id="SSF53720">
    <property type="entry name" value="ALDH-like"/>
    <property type="match status" value="1"/>
</dbReference>
<dbReference type="InterPro" id="IPR016162">
    <property type="entry name" value="Ald_DH_N"/>
</dbReference>
<feature type="active site" evidence="2">
    <location>
        <position position="265"/>
    </location>
</feature>
<dbReference type="InterPro" id="IPR029510">
    <property type="entry name" value="Ald_DH_CS_GLU"/>
</dbReference>
<accession>A0ABT0RUD4</accession>
<evidence type="ECO:0000259" key="4">
    <source>
        <dbReference type="Pfam" id="PF00171"/>
    </source>
</evidence>
<comment type="similarity">
    <text evidence="3">Belongs to the aldehyde dehydrogenase family.</text>
</comment>
<feature type="domain" description="Aldehyde dehydrogenase" evidence="4">
    <location>
        <begin position="28"/>
        <end position="491"/>
    </location>
</feature>
<organism evidence="5 6">
    <name type="scientific">Sphingomonas caseinilyticus</name>
    <dbReference type="NCBI Taxonomy" id="2908205"/>
    <lineage>
        <taxon>Bacteria</taxon>
        <taxon>Pseudomonadati</taxon>
        <taxon>Pseudomonadota</taxon>
        <taxon>Alphaproteobacteria</taxon>
        <taxon>Sphingomonadales</taxon>
        <taxon>Sphingomonadaceae</taxon>
        <taxon>Sphingomonas</taxon>
    </lineage>
</organism>
<sequence length="496" mass="52785">MEQQSIQVPGYGAIMICGSPFIDGRFRSAQSDETLVTINPATGQPIASIAACGAADVDAAVASARKAFEDGRWSRRSPKDRKLVLQRFADLLDEHREELALLETLEVGKPISDTRSVDIPKAAYMIRWYAEAIDKQYGDVAPTGPTALALTTREPLGVVAAIIPWNFPLYLAAYKLGPALATGNSVILKPAEQSSLTALRAAELAVEAGLPEGVFNVVTGNGLTAGRALGLHMDVDCIAFTGSARTAKVFLRYAGESNMKKVQLEAGGKSPNIVMPDATDLDEIARQAAWGVFYNAGQVCSAGSRLLVHRNVHDELLGKIADVTAEMKIGDPLDEATQIGALIDEAQLRRVLGYIEQGKLEGAELVAGGNRTLLSSGGYFVEPTIFAGVSNQMAIARDEIFGPVLSVIGFDSADEAISIANDSDFALGAAVWTSSIDTAHSVSALLHAGLVWVNNYDASDLTVPWGGFKQTGTGRDKSLEAMNEYTGSKTVWIARR</sequence>
<evidence type="ECO:0000256" key="3">
    <source>
        <dbReference type="RuleBase" id="RU003345"/>
    </source>
</evidence>
<dbReference type="PROSITE" id="PS00070">
    <property type="entry name" value="ALDEHYDE_DEHYDR_CYS"/>
    <property type="match status" value="1"/>
</dbReference>